<gene>
    <name evidence="1" type="ORF">AGABI1DRAFT_67858</name>
</gene>
<keyword evidence="2" id="KW-1185">Reference proteome</keyword>
<accession>K5XG97</accession>
<dbReference type="HOGENOM" id="CLU_031314_0_0_1"/>
<sequence length="232" mass="26368">MARNFSLEESEKAFIYRTSERRWKIKSDIRGFLESAFDLFAPRLCKYYASHMQQLRLHPDYAGLEFGNPLEGPPDADSLPFACHTENWPPRAFTVPHRDVMNLAYGWCAVVALGPFDAQRGGHLVLHDLRVVVPFPHGSCILIPSAFLWHSNVPVPRDQGRASLTFYTPGGLFRFIRNDFRTEASLVNSLAEVDRELHDKDKQRGAKFGAALYSKFTEITNPSQAELDPILF</sequence>
<name>K5XG97_AGABU</name>
<dbReference type="AlphaFoldDB" id="K5XG97"/>
<dbReference type="RefSeq" id="XP_007326194.1">
    <property type="nucleotide sequence ID" value="XM_007326132.1"/>
</dbReference>
<dbReference type="Gene3D" id="3.60.130.30">
    <property type="match status" value="1"/>
</dbReference>
<dbReference type="GeneID" id="18830697"/>
<dbReference type="OMA" id="KHERRYS"/>
<evidence type="ECO:0000313" key="2">
    <source>
        <dbReference type="Proteomes" id="UP000008493"/>
    </source>
</evidence>
<dbReference type="eggNOG" id="ENOG502SNUP">
    <property type="taxonomic scope" value="Eukaryota"/>
</dbReference>
<dbReference type="KEGG" id="abp:AGABI1DRAFT67858"/>
<dbReference type="Proteomes" id="UP000008493">
    <property type="component" value="Unassembled WGS sequence"/>
</dbReference>
<dbReference type="EMBL" id="JH971386">
    <property type="protein sequence ID" value="EKM82277.1"/>
    <property type="molecule type" value="Genomic_DNA"/>
</dbReference>
<reference evidence="2" key="1">
    <citation type="journal article" date="2012" name="Proc. Natl. Acad. Sci. U.S.A.">
        <title>Genome sequence of the button mushroom Agaricus bisporus reveals mechanisms governing adaptation to a humic-rich ecological niche.</title>
        <authorList>
            <person name="Morin E."/>
            <person name="Kohler A."/>
            <person name="Baker A.R."/>
            <person name="Foulongne-Oriol M."/>
            <person name="Lombard V."/>
            <person name="Nagy L.G."/>
            <person name="Ohm R.A."/>
            <person name="Patyshakuliyeva A."/>
            <person name="Brun A."/>
            <person name="Aerts A.L."/>
            <person name="Bailey A.M."/>
            <person name="Billette C."/>
            <person name="Coutinho P.M."/>
            <person name="Deakin G."/>
            <person name="Doddapaneni H."/>
            <person name="Floudas D."/>
            <person name="Grimwood J."/>
            <person name="Hilden K."/>
            <person name="Kuees U."/>
            <person name="LaButti K.M."/>
            <person name="Lapidus A."/>
            <person name="Lindquist E.A."/>
            <person name="Lucas S.M."/>
            <person name="Murat C."/>
            <person name="Riley R.W."/>
            <person name="Salamov A.A."/>
            <person name="Schmutz J."/>
            <person name="Subramanian V."/>
            <person name="Woesten H.A.B."/>
            <person name="Xu J."/>
            <person name="Eastwood D.C."/>
            <person name="Foster G.D."/>
            <person name="Sonnenberg A.S."/>
            <person name="Cullen D."/>
            <person name="de Vries R.P."/>
            <person name="Lundell T."/>
            <person name="Hibbett D.S."/>
            <person name="Henrissat B."/>
            <person name="Burton K.S."/>
            <person name="Kerrigan R.W."/>
            <person name="Challen M.P."/>
            <person name="Grigoriev I.V."/>
            <person name="Martin F."/>
        </authorList>
    </citation>
    <scope>NUCLEOTIDE SEQUENCE [LARGE SCALE GENOMIC DNA]</scope>
    <source>
        <strain evidence="2">JB137-S8 / ATCC MYA-4627 / FGSC 10392</strain>
    </source>
</reference>
<protein>
    <submittedName>
        <fullName evidence="1">Uncharacterized protein</fullName>
    </submittedName>
</protein>
<evidence type="ECO:0000313" key="1">
    <source>
        <dbReference type="EMBL" id="EKM82277.1"/>
    </source>
</evidence>
<proteinExistence type="predicted"/>
<dbReference type="InParanoid" id="K5XG97"/>
<dbReference type="OrthoDB" id="3253621at2759"/>
<organism evidence="1 2">
    <name type="scientific">Agaricus bisporus var. burnettii (strain JB137-S8 / ATCC MYA-4627 / FGSC 10392)</name>
    <name type="common">White button mushroom</name>
    <dbReference type="NCBI Taxonomy" id="597362"/>
    <lineage>
        <taxon>Eukaryota</taxon>
        <taxon>Fungi</taxon>
        <taxon>Dikarya</taxon>
        <taxon>Basidiomycota</taxon>
        <taxon>Agaricomycotina</taxon>
        <taxon>Agaricomycetes</taxon>
        <taxon>Agaricomycetidae</taxon>
        <taxon>Agaricales</taxon>
        <taxon>Agaricineae</taxon>
        <taxon>Agaricaceae</taxon>
        <taxon>Agaricus</taxon>
    </lineage>
</organism>